<dbReference type="PANTHER" id="PTHR30213">
    <property type="entry name" value="INNER MEMBRANE PROTEIN YHJD"/>
    <property type="match status" value="1"/>
</dbReference>
<evidence type="ECO:0000313" key="9">
    <source>
        <dbReference type="Proteomes" id="UP000436016"/>
    </source>
</evidence>
<evidence type="ECO:0000313" key="8">
    <source>
        <dbReference type="EMBL" id="MXU66290.1"/>
    </source>
</evidence>
<dbReference type="GO" id="GO:0005886">
    <property type="term" value="C:plasma membrane"/>
    <property type="evidence" value="ECO:0007669"/>
    <property type="project" value="UniProtKB-SubCell"/>
</dbReference>
<feature type="region of interest" description="Disordered" evidence="6">
    <location>
        <begin position="286"/>
        <end position="306"/>
    </location>
</feature>
<dbReference type="NCBIfam" id="TIGR00765">
    <property type="entry name" value="yihY_not_rbn"/>
    <property type="match status" value="1"/>
</dbReference>
<name>A0A6B0TNV6_9RHOB</name>
<comment type="subcellular location">
    <subcellularLocation>
        <location evidence="1">Cell membrane</location>
        <topology evidence="1">Multi-pass membrane protein</topology>
    </subcellularLocation>
</comment>
<protein>
    <submittedName>
        <fullName evidence="8">YihY family inner membrane protein</fullName>
    </submittedName>
</protein>
<dbReference type="Proteomes" id="UP000436016">
    <property type="component" value="Unassembled WGS sequence"/>
</dbReference>
<evidence type="ECO:0000256" key="4">
    <source>
        <dbReference type="ARBA" id="ARBA00022989"/>
    </source>
</evidence>
<feature type="transmembrane region" description="Helical" evidence="7">
    <location>
        <begin position="29"/>
        <end position="53"/>
    </location>
</feature>
<dbReference type="PIRSF" id="PIRSF035875">
    <property type="entry name" value="RNase_BN"/>
    <property type="match status" value="1"/>
</dbReference>
<dbReference type="RefSeq" id="WP_160855638.1">
    <property type="nucleotide sequence ID" value="NZ_WUWG01000005.1"/>
</dbReference>
<keyword evidence="5 7" id="KW-0472">Membrane</keyword>
<evidence type="ECO:0000256" key="2">
    <source>
        <dbReference type="ARBA" id="ARBA00022475"/>
    </source>
</evidence>
<comment type="caution">
    <text evidence="8">The sequence shown here is derived from an EMBL/GenBank/DDBJ whole genome shotgun (WGS) entry which is preliminary data.</text>
</comment>
<dbReference type="Pfam" id="PF03631">
    <property type="entry name" value="Virul_fac_BrkB"/>
    <property type="match status" value="1"/>
</dbReference>
<dbReference type="PANTHER" id="PTHR30213:SF0">
    <property type="entry name" value="UPF0761 MEMBRANE PROTEIN YIHY"/>
    <property type="match status" value="1"/>
</dbReference>
<feature type="transmembrane region" description="Helical" evidence="7">
    <location>
        <begin position="91"/>
        <end position="111"/>
    </location>
</feature>
<sequence>MSRIRRSYEVLSEAAVRFVRHDGSAYAGYIAYSTLLALLPFLIFATSMAGVIIGPENSQKAVDALFELAPVHVAKTIEPVLVNVLSVDRSGLAAFSILVSFFVASNAIGALRVALDRAYEVEETRGIIVQRLIALGFILIGSVLAVTLGLILVLLPFSSIIAELFNVFHVPLSAQLGAAAVAMTIMSMFLALLHRGLTGRPFRRRRLWPGVILSAVLLTLTVSAFSFYLRTVGTYALTYGALAGVIVTLLVFYFTGVSVIFGAEVNAVLHRRLDAQERAAIEAKEEAEAEEMLIGNPAEDEDGPPG</sequence>
<evidence type="ECO:0000256" key="3">
    <source>
        <dbReference type="ARBA" id="ARBA00022692"/>
    </source>
</evidence>
<gene>
    <name evidence="8" type="ORF">GSH16_12630</name>
</gene>
<dbReference type="EMBL" id="WUWG01000005">
    <property type="protein sequence ID" value="MXU66290.1"/>
    <property type="molecule type" value="Genomic_DNA"/>
</dbReference>
<feature type="transmembrane region" description="Helical" evidence="7">
    <location>
        <begin position="207"/>
        <end position="229"/>
    </location>
</feature>
<keyword evidence="4 7" id="KW-1133">Transmembrane helix</keyword>
<feature type="transmembrane region" description="Helical" evidence="7">
    <location>
        <begin position="175"/>
        <end position="195"/>
    </location>
</feature>
<reference evidence="8 9" key="1">
    <citation type="submission" date="2019-12" db="EMBL/GenBank/DDBJ databases">
        <title>Strain KN286 was isolated from seawater, which was collected from Caroline Seamount in the tropical western Pacific.</title>
        <authorList>
            <person name="Wang Q."/>
        </authorList>
    </citation>
    <scope>NUCLEOTIDE SEQUENCE [LARGE SCALE GENOMIC DNA]</scope>
    <source>
        <strain evidence="8 9">KN286</strain>
    </source>
</reference>
<feature type="transmembrane region" description="Helical" evidence="7">
    <location>
        <begin position="241"/>
        <end position="263"/>
    </location>
</feature>
<evidence type="ECO:0000256" key="1">
    <source>
        <dbReference type="ARBA" id="ARBA00004651"/>
    </source>
</evidence>
<feature type="transmembrane region" description="Helical" evidence="7">
    <location>
        <begin position="132"/>
        <end position="155"/>
    </location>
</feature>
<evidence type="ECO:0000256" key="5">
    <source>
        <dbReference type="ARBA" id="ARBA00023136"/>
    </source>
</evidence>
<keyword evidence="3 7" id="KW-0812">Transmembrane</keyword>
<dbReference type="AlphaFoldDB" id="A0A6B0TNV6"/>
<accession>A0A6B0TNV6</accession>
<dbReference type="InterPro" id="IPR017039">
    <property type="entry name" value="Virul_fac_BrkB"/>
</dbReference>
<keyword evidence="9" id="KW-1185">Reference proteome</keyword>
<organism evidence="8 9">
    <name type="scientific">Oceanomicrobium pacificus</name>
    <dbReference type="NCBI Taxonomy" id="2692916"/>
    <lineage>
        <taxon>Bacteria</taxon>
        <taxon>Pseudomonadati</taxon>
        <taxon>Pseudomonadota</taxon>
        <taxon>Alphaproteobacteria</taxon>
        <taxon>Rhodobacterales</taxon>
        <taxon>Paracoccaceae</taxon>
        <taxon>Oceanomicrobium</taxon>
    </lineage>
</organism>
<evidence type="ECO:0000256" key="6">
    <source>
        <dbReference type="SAM" id="MobiDB-lite"/>
    </source>
</evidence>
<evidence type="ECO:0000256" key="7">
    <source>
        <dbReference type="SAM" id="Phobius"/>
    </source>
</evidence>
<keyword evidence="2" id="KW-1003">Cell membrane</keyword>
<proteinExistence type="predicted"/>